<dbReference type="Pfam" id="PF00447">
    <property type="entry name" value="HSF_DNA-bind"/>
    <property type="match status" value="1"/>
</dbReference>
<dbReference type="FunFam" id="1.10.10.10:FF:000286">
    <property type="entry name" value="Heat shock transcription factor"/>
    <property type="match status" value="1"/>
</dbReference>
<dbReference type="GO" id="GO:0005634">
    <property type="term" value="C:nucleus"/>
    <property type="evidence" value="ECO:0007669"/>
    <property type="project" value="UniProtKB-SubCell"/>
</dbReference>
<dbReference type="AlphaFoldDB" id="A0AAV2Z3Q6"/>
<accession>A0AAV2Z3Q6</accession>
<keyword evidence="3" id="KW-0238">DNA-binding</keyword>
<evidence type="ECO:0000256" key="6">
    <source>
        <dbReference type="SAM" id="MobiDB-lite"/>
    </source>
</evidence>
<dbReference type="PANTHER" id="PTHR12994:SF17">
    <property type="entry name" value="LD30995P"/>
    <property type="match status" value="1"/>
</dbReference>
<comment type="subcellular location">
    <subcellularLocation>
        <location evidence="1">Nucleus</location>
    </subcellularLocation>
</comment>
<evidence type="ECO:0000256" key="1">
    <source>
        <dbReference type="ARBA" id="ARBA00004123"/>
    </source>
</evidence>
<comment type="similarity">
    <text evidence="2">Belongs to the peptidase C69 family. Secernin subfamily.</text>
</comment>
<evidence type="ECO:0000256" key="4">
    <source>
        <dbReference type="ARBA" id="ARBA00023242"/>
    </source>
</evidence>
<evidence type="ECO:0000259" key="8">
    <source>
        <dbReference type="PROSITE" id="PS50866"/>
    </source>
</evidence>
<dbReference type="InterPro" id="IPR005322">
    <property type="entry name" value="Peptidase_C69"/>
</dbReference>
<dbReference type="PANTHER" id="PTHR12994">
    <property type="entry name" value="SECERNIN"/>
    <property type="match status" value="1"/>
</dbReference>
<dbReference type="PROSITE" id="PS50866">
    <property type="entry name" value="GOLD"/>
    <property type="match status" value="1"/>
</dbReference>
<dbReference type="InterPro" id="IPR036390">
    <property type="entry name" value="WH_DNA-bd_sf"/>
</dbReference>
<proteinExistence type="inferred from homology"/>
<feature type="transmembrane region" description="Helical" evidence="7">
    <location>
        <begin position="882"/>
        <end position="903"/>
    </location>
</feature>
<dbReference type="GO" id="GO:0043565">
    <property type="term" value="F:sequence-specific DNA binding"/>
    <property type="evidence" value="ECO:0007669"/>
    <property type="project" value="InterPro"/>
</dbReference>
<reference evidence="9" key="1">
    <citation type="submission" date="2022-11" db="EMBL/GenBank/DDBJ databases">
        <authorList>
            <person name="Morgan W.R."/>
            <person name="Tartar A."/>
        </authorList>
    </citation>
    <scope>NUCLEOTIDE SEQUENCE</scope>
    <source>
        <strain evidence="9">ARSEF 373</strain>
    </source>
</reference>
<dbReference type="InterPro" id="IPR000232">
    <property type="entry name" value="HSF_DNA-bd"/>
</dbReference>
<name>A0AAV2Z3Q6_9STRA</name>
<dbReference type="Proteomes" id="UP001146120">
    <property type="component" value="Unassembled WGS sequence"/>
</dbReference>
<dbReference type="EMBL" id="DAKRPA010000050">
    <property type="protein sequence ID" value="DBA01297.1"/>
    <property type="molecule type" value="Genomic_DNA"/>
</dbReference>
<feature type="domain" description="GOLD" evidence="8">
    <location>
        <begin position="973"/>
        <end position="1076"/>
    </location>
</feature>
<evidence type="ECO:0000256" key="5">
    <source>
        <dbReference type="RuleBase" id="RU004020"/>
    </source>
</evidence>
<evidence type="ECO:0000256" key="3">
    <source>
        <dbReference type="ARBA" id="ARBA00023125"/>
    </source>
</evidence>
<gene>
    <name evidence="9" type="ORF">N0F65_001802</name>
</gene>
<keyword evidence="10" id="KW-1185">Reference proteome</keyword>
<reference evidence="9" key="2">
    <citation type="journal article" date="2023" name="Microbiol Resour">
        <title>Decontamination and Annotation of the Draft Genome Sequence of the Oomycete Lagenidium giganteum ARSEF 373.</title>
        <authorList>
            <person name="Morgan W.R."/>
            <person name="Tartar A."/>
        </authorList>
    </citation>
    <scope>NUCLEOTIDE SEQUENCE</scope>
    <source>
        <strain evidence="9">ARSEF 373</strain>
    </source>
</reference>
<sequence length="1178" mass="133659">MKELVTVEVAPATPASPVVHNDIDALKRGWVAPFLLHLHQMLRRESAKILRWTEDGMAFQILDKEAMTKHILPKYFKNKNFASFQRQLNYFGFRKWSKARAQFPTYSRQHFTRDNYDEMALVKRQSKKSRKRKNTDAAEEQEAKRPAIQPVWVANDKCKPILPRVQVADEPSLKVTVPSYVHSPAHVEDVPVTSSFGNVSPLPEMHSPLMPMAMYPVMHMPSSPLQLIPVISPTRKISQGCKLPSLRELSFSNVLTPAPQPMAKRETMNLRVCTTAALVALGAVMPQVFGCTMIAVGRNATADGSTMLAHTDDAGGGAADLRVVRVPAATHPEGSMRPVYFFQGGYPRLVSNERGPEYQPKDEQKLHEPLGHIPQVERTYAYFDQDYGMMNEVQLSMAESTCGAKTIGWPSNLPYGKNMFGIGELSKVALERCATARCAIQTMGDLAVKHGFYSDTSGTPENPLYMDSAESLAIADRTGEAWIFHVLTGKDNTSAVWAAQRVPDNHVTAVANGFVIREMDLDDKDNFMASDNVVSFAEEMGWWNKEMGDKIDFTYAYGFVDTSPIRPLYVGRRVWRVFDVVAPSLKLDSTLGTFTQYATYPFSVQPDKPVELTTIMDLLRDYYQGTEYDMSKGLAAGPFGSPIRWDGPTKGVLGGWERPISMFRTVYSFVLQARSHLPDAIGGVTWYGQGTPHSSVYVPFACGQNEVPKEYLTGKQSEFNQQSAWWAFDFVNNWSLLRFDVISQDVRAKMNELQDAAIANRKKWEEDALALNDTNEISKFLEEKSNAFASDVISQWWSLAWQLVSKFTDGYIVTGELAGEMKTLGYPEWWLKMSEFSKWPGKTFSPRDDVRQEMILLGTLSADAEPQHIKEIESASHAGVSFAQIIGGICVGFVVGAGVVMYMERSRRAGYRRRAPKPAARRLKQTRIWHWETTAQHIDSSSYSGHYDRACRGGGRSAGGAQAMIVEVGSRTQECFYEYVRTKRTAFLKIGVLDSMDQYDIRLKAYGPFQEAPTEDDVSMDFFDQMITTQRDEVSNDVQHNGFNFESEHRGGWYKFCLDNFHSNYDGKVVEFYTKFDLSNEDDLGHEDELEEYAKKEHIEKVTSSLEHLKELLELIQSEQDYYKSRERRHRRTLESSKSRIMWYTALEIGMLAVMYAFQSWLMHKWFNDRGYLTRQWA</sequence>
<comment type="caution">
    <text evidence="9">The sequence shown here is derived from an EMBL/GenBank/DDBJ whole genome shotgun (WGS) entry which is preliminary data.</text>
</comment>
<protein>
    <recommendedName>
        <fullName evidence="8">GOLD domain-containing protein</fullName>
    </recommendedName>
</protein>
<feature type="transmembrane region" description="Helical" evidence="7">
    <location>
        <begin position="1141"/>
        <end position="1162"/>
    </location>
</feature>
<evidence type="ECO:0000256" key="7">
    <source>
        <dbReference type="SAM" id="Phobius"/>
    </source>
</evidence>
<feature type="compositionally biased region" description="Basic residues" evidence="6">
    <location>
        <begin position="124"/>
        <end position="133"/>
    </location>
</feature>
<dbReference type="InterPro" id="IPR036388">
    <property type="entry name" value="WH-like_DNA-bd_sf"/>
</dbReference>
<evidence type="ECO:0000313" key="10">
    <source>
        <dbReference type="Proteomes" id="UP001146120"/>
    </source>
</evidence>
<dbReference type="Gene3D" id="3.60.60.10">
    <property type="entry name" value="Penicillin V Acylase, Chain A"/>
    <property type="match status" value="1"/>
</dbReference>
<dbReference type="GO" id="GO:0003700">
    <property type="term" value="F:DNA-binding transcription factor activity"/>
    <property type="evidence" value="ECO:0007669"/>
    <property type="project" value="InterPro"/>
</dbReference>
<keyword evidence="4" id="KW-0539">Nucleus</keyword>
<evidence type="ECO:0000256" key="2">
    <source>
        <dbReference type="ARBA" id="ARBA00005705"/>
    </source>
</evidence>
<keyword evidence="7" id="KW-0472">Membrane</keyword>
<dbReference type="SMART" id="SM01190">
    <property type="entry name" value="EMP24_GP25L"/>
    <property type="match status" value="1"/>
</dbReference>
<organism evidence="9 10">
    <name type="scientific">Lagenidium giganteum</name>
    <dbReference type="NCBI Taxonomy" id="4803"/>
    <lineage>
        <taxon>Eukaryota</taxon>
        <taxon>Sar</taxon>
        <taxon>Stramenopiles</taxon>
        <taxon>Oomycota</taxon>
        <taxon>Peronosporomycetes</taxon>
        <taxon>Pythiales</taxon>
        <taxon>Pythiaceae</taxon>
    </lineage>
</organism>
<dbReference type="SUPFAM" id="SSF46785">
    <property type="entry name" value="Winged helix' DNA-binding domain"/>
    <property type="match status" value="1"/>
</dbReference>
<feature type="region of interest" description="Disordered" evidence="6">
    <location>
        <begin position="122"/>
        <end position="144"/>
    </location>
</feature>
<keyword evidence="7" id="KW-0812">Transmembrane</keyword>
<dbReference type="Gene3D" id="1.10.10.10">
    <property type="entry name" value="Winged helix-like DNA-binding domain superfamily/Winged helix DNA-binding domain"/>
    <property type="match status" value="1"/>
</dbReference>
<dbReference type="Pfam" id="PF01105">
    <property type="entry name" value="EMP24_GP25L"/>
    <property type="match status" value="1"/>
</dbReference>
<dbReference type="Pfam" id="PF03577">
    <property type="entry name" value="Peptidase_C69"/>
    <property type="match status" value="1"/>
</dbReference>
<dbReference type="GO" id="GO:0070004">
    <property type="term" value="F:cysteine-type exopeptidase activity"/>
    <property type="evidence" value="ECO:0007669"/>
    <property type="project" value="InterPro"/>
</dbReference>
<dbReference type="InterPro" id="IPR009038">
    <property type="entry name" value="GOLD_dom"/>
</dbReference>
<dbReference type="GO" id="GO:0016805">
    <property type="term" value="F:dipeptidase activity"/>
    <property type="evidence" value="ECO:0007669"/>
    <property type="project" value="InterPro"/>
</dbReference>
<dbReference type="SMART" id="SM00415">
    <property type="entry name" value="HSF"/>
    <property type="match status" value="1"/>
</dbReference>
<dbReference type="GO" id="GO:0006508">
    <property type="term" value="P:proteolysis"/>
    <property type="evidence" value="ECO:0007669"/>
    <property type="project" value="InterPro"/>
</dbReference>
<evidence type="ECO:0000313" key="9">
    <source>
        <dbReference type="EMBL" id="DBA01297.1"/>
    </source>
</evidence>
<keyword evidence="7" id="KW-1133">Transmembrane helix</keyword>
<comment type="similarity">
    <text evidence="5">Belongs to the HSF family.</text>
</comment>